<organism evidence="1 2">
    <name type="scientific">Dothistroma septosporum (strain NZE10 / CBS 128990)</name>
    <name type="common">Red band needle blight fungus</name>
    <name type="synonym">Mycosphaerella pini</name>
    <dbReference type="NCBI Taxonomy" id="675120"/>
    <lineage>
        <taxon>Eukaryota</taxon>
        <taxon>Fungi</taxon>
        <taxon>Dikarya</taxon>
        <taxon>Ascomycota</taxon>
        <taxon>Pezizomycotina</taxon>
        <taxon>Dothideomycetes</taxon>
        <taxon>Dothideomycetidae</taxon>
        <taxon>Mycosphaerellales</taxon>
        <taxon>Mycosphaerellaceae</taxon>
        <taxon>Dothistroma</taxon>
    </lineage>
</organism>
<dbReference type="Proteomes" id="UP000016933">
    <property type="component" value="Unassembled WGS sequence"/>
</dbReference>
<reference evidence="1 2" key="2">
    <citation type="journal article" date="2012" name="PLoS Pathog.">
        <title>Diverse lifestyles and strategies of plant pathogenesis encoded in the genomes of eighteen Dothideomycetes fungi.</title>
        <authorList>
            <person name="Ohm R.A."/>
            <person name="Feau N."/>
            <person name="Henrissat B."/>
            <person name="Schoch C.L."/>
            <person name="Horwitz B.A."/>
            <person name="Barry K.W."/>
            <person name="Condon B.J."/>
            <person name="Copeland A.C."/>
            <person name="Dhillon B."/>
            <person name="Glaser F."/>
            <person name="Hesse C.N."/>
            <person name="Kosti I."/>
            <person name="LaButti K."/>
            <person name="Lindquist E.A."/>
            <person name="Lucas S."/>
            <person name="Salamov A.A."/>
            <person name="Bradshaw R.E."/>
            <person name="Ciuffetti L."/>
            <person name="Hamelin R.C."/>
            <person name="Kema G.H.J."/>
            <person name="Lawrence C."/>
            <person name="Scott J.A."/>
            <person name="Spatafora J.W."/>
            <person name="Turgeon B.G."/>
            <person name="de Wit P.J.G.M."/>
            <person name="Zhong S."/>
            <person name="Goodwin S.B."/>
            <person name="Grigoriev I.V."/>
        </authorList>
    </citation>
    <scope>NUCLEOTIDE SEQUENCE [LARGE SCALE GENOMIC DNA]</scope>
    <source>
        <strain evidence="2">NZE10 / CBS 128990</strain>
    </source>
</reference>
<evidence type="ECO:0000313" key="1">
    <source>
        <dbReference type="EMBL" id="EME39950.1"/>
    </source>
</evidence>
<proteinExistence type="predicted"/>
<reference evidence="2" key="1">
    <citation type="journal article" date="2012" name="PLoS Genet.">
        <title>The genomes of the fungal plant pathogens Cladosporium fulvum and Dothistroma septosporum reveal adaptation to different hosts and lifestyles but also signatures of common ancestry.</title>
        <authorList>
            <person name="de Wit P.J.G.M."/>
            <person name="van der Burgt A."/>
            <person name="Oekmen B."/>
            <person name="Stergiopoulos I."/>
            <person name="Abd-Elsalam K.A."/>
            <person name="Aerts A.L."/>
            <person name="Bahkali A.H."/>
            <person name="Beenen H.G."/>
            <person name="Chettri P."/>
            <person name="Cox M.P."/>
            <person name="Datema E."/>
            <person name="de Vries R.P."/>
            <person name="Dhillon B."/>
            <person name="Ganley A.R."/>
            <person name="Griffiths S.A."/>
            <person name="Guo Y."/>
            <person name="Hamelin R.C."/>
            <person name="Henrissat B."/>
            <person name="Kabir M.S."/>
            <person name="Jashni M.K."/>
            <person name="Kema G."/>
            <person name="Klaubauf S."/>
            <person name="Lapidus A."/>
            <person name="Levasseur A."/>
            <person name="Lindquist E."/>
            <person name="Mehrabi R."/>
            <person name="Ohm R.A."/>
            <person name="Owen T.J."/>
            <person name="Salamov A."/>
            <person name="Schwelm A."/>
            <person name="Schijlen E."/>
            <person name="Sun H."/>
            <person name="van den Burg H.A."/>
            <person name="van Ham R.C.H.J."/>
            <person name="Zhang S."/>
            <person name="Goodwin S.B."/>
            <person name="Grigoriev I.V."/>
            <person name="Collemare J."/>
            <person name="Bradshaw R.E."/>
        </authorList>
    </citation>
    <scope>NUCLEOTIDE SEQUENCE [LARGE SCALE GENOMIC DNA]</scope>
    <source>
        <strain evidence="2">NZE10 / CBS 128990</strain>
    </source>
</reference>
<keyword evidence="2" id="KW-1185">Reference proteome</keyword>
<sequence length="81" mass="9080">MQETGMLQVGVQHIIEGGKDILFDFEDLWAEGLGMLVTCLSSVKVYLLDGEHEIPHATQESGFMMTWLRRLSTFGAGDWCC</sequence>
<name>N1PEC7_DOTSN</name>
<accession>N1PEC7</accession>
<dbReference type="AlphaFoldDB" id="N1PEC7"/>
<protein>
    <submittedName>
        <fullName evidence="1">Uncharacterized protein</fullName>
    </submittedName>
</protein>
<dbReference type="HOGENOM" id="CLU_2573850_0_0_1"/>
<gene>
    <name evidence="1" type="ORF">DOTSEDRAFT_91277</name>
</gene>
<evidence type="ECO:0000313" key="2">
    <source>
        <dbReference type="Proteomes" id="UP000016933"/>
    </source>
</evidence>
<dbReference type="EMBL" id="KB446544">
    <property type="protein sequence ID" value="EME39950.1"/>
    <property type="molecule type" value="Genomic_DNA"/>
</dbReference>